<dbReference type="GO" id="GO:0008941">
    <property type="term" value="F:nitric oxide dioxygenase NAD(P)H activity"/>
    <property type="evidence" value="ECO:0007669"/>
    <property type="project" value="UniProtKB-EC"/>
</dbReference>
<keyword evidence="6" id="KW-0479">Metal-binding</keyword>
<evidence type="ECO:0000313" key="16">
    <source>
        <dbReference type="Proteomes" id="UP001214250"/>
    </source>
</evidence>
<comment type="cofactor">
    <cofactor evidence="1">
        <name>heme b</name>
        <dbReference type="ChEBI" id="CHEBI:60344"/>
    </cofactor>
</comment>
<dbReference type="PROSITE" id="PS01033">
    <property type="entry name" value="GLOBIN"/>
    <property type="match status" value="1"/>
</dbReference>
<dbReference type="Gene3D" id="1.10.490.10">
    <property type="entry name" value="Globins"/>
    <property type="match status" value="1"/>
</dbReference>
<evidence type="ECO:0000256" key="9">
    <source>
        <dbReference type="ARBA" id="ARBA00023027"/>
    </source>
</evidence>
<dbReference type="Proteomes" id="UP001214250">
    <property type="component" value="Chromosome 2"/>
</dbReference>
<dbReference type="InterPro" id="IPR017927">
    <property type="entry name" value="FAD-bd_FR_type"/>
</dbReference>
<comment type="catalytic activity">
    <reaction evidence="10">
        <text>2 nitric oxide + NADH + 2 O2 = 2 nitrate + NAD(+) + H(+)</text>
        <dbReference type="Rhea" id="RHEA:19469"/>
        <dbReference type="ChEBI" id="CHEBI:15378"/>
        <dbReference type="ChEBI" id="CHEBI:15379"/>
        <dbReference type="ChEBI" id="CHEBI:16480"/>
        <dbReference type="ChEBI" id="CHEBI:17632"/>
        <dbReference type="ChEBI" id="CHEBI:57540"/>
        <dbReference type="ChEBI" id="CHEBI:57945"/>
        <dbReference type="EC" id="1.14.12.17"/>
    </reaction>
</comment>
<evidence type="ECO:0000259" key="13">
    <source>
        <dbReference type="PROSITE" id="PS01033"/>
    </source>
</evidence>
<gene>
    <name evidence="15" type="primary">hmpA</name>
    <name evidence="15" type="ORF">PQO03_21460</name>
</gene>
<evidence type="ECO:0000256" key="5">
    <source>
        <dbReference type="ARBA" id="ARBA00022621"/>
    </source>
</evidence>
<organism evidence="15 16">
    <name type="scientific">Lentisphaera profundi</name>
    <dbReference type="NCBI Taxonomy" id="1658616"/>
    <lineage>
        <taxon>Bacteria</taxon>
        <taxon>Pseudomonadati</taxon>
        <taxon>Lentisphaerota</taxon>
        <taxon>Lentisphaeria</taxon>
        <taxon>Lentisphaerales</taxon>
        <taxon>Lentisphaeraceae</taxon>
        <taxon>Lentisphaera</taxon>
    </lineage>
</organism>
<evidence type="ECO:0000259" key="14">
    <source>
        <dbReference type="PROSITE" id="PS51384"/>
    </source>
</evidence>
<keyword evidence="4 12" id="KW-0349">Heme</keyword>
<evidence type="ECO:0000256" key="3">
    <source>
        <dbReference type="ARBA" id="ARBA00012229"/>
    </source>
</evidence>
<keyword evidence="12" id="KW-0813">Transport</keyword>
<dbReference type="NCBIfam" id="NF009805">
    <property type="entry name" value="PRK13289.1"/>
    <property type="match status" value="1"/>
</dbReference>
<accession>A0ABY7VYN5</accession>
<reference evidence="15 16" key="1">
    <citation type="submission" date="2023-02" db="EMBL/GenBank/DDBJ databases">
        <title>Genome sequence of Lentisphaera profundi SAORIC-696.</title>
        <authorList>
            <person name="Kim e."/>
            <person name="Cho J.-C."/>
            <person name="Choi A."/>
            <person name="Kang I."/>
        </authorList>
    </citation>
    <scope>NUCLEOTIDE SEQUENCE [LARGE SCALE GENOMIC DNA]</scope>
    <source>
        <strain evidence="15 16">SAORIC-696</strain>
    </source>
</reference>
<dbReference type="InterPro" id="IPR039261">
    <property type="entry name" value="FNR_nucleotide-bd"/>
</dbReference>
<dbReference type="InterPro" id="IPR008333">
    <property type="entry name" value="Cbr1-like_FAD-bd_dom"/>
</dbReference>
<dbReference type="EC" id="1.14.12.17" evidence="3"/>
<evidence type="ECO:0000256" key="2">
    <source>
        <dbReference type="ARBA" id="ARBA00006401"/>
    </source>
</evidence>
<dbReference type="Pfam" id="PF00175">
    <property type="entry name" value="NAD_binding_1"/>
    <property type="match status" value="1"/>
</dbReference>
<dbReference type="SUPFAM" id="SSF46458">
    <property type="entry name" value="Globin-like"/>
    <property type="match status" value="1"/>
</dbReference>
<dbReference type="InterPro" id="IPR001433">
    <property type="entry name" value="OxRdtase_FAD/NAD-bd"/>
</dbReference>
<evidence type="ECO:0000256" key="10">
    <source>
        <dbReference type="ARBA" id="ARBA00048649"/>
    </source>
</evidence>
<keyword evidence="5 12" id="KW-0561">Oxygen transport</keyword>
<evidence type="ECO:0000313" key="15">
    <source>
        <dbReference type="EMBL" id="WDE98384.1"/>
    </source>
</evidence>
<keyword evidence="15" id="KW-0560">Oxidoreductase</keyword>
<dbReference type="PANTHER" id="PTHR43396">
    <property type="entry name" value="FLAVOHEMOPROTEIN"/>
    <property type="match status" value="1"/>
</dbReference>
<dbReference type="PROSITE" id="PS51384">
    <property type="entry name" value="FAD_FR"/>
    <property type="match status" value="1"/>
</dbReference>
<sequence length="384" mass="42110">MALSQTTIDIVKATTPVVGANAEKITTTFYKIMFERYPMVKEFFNQTHQKAGKQQQALANAVVAYAMNIENLGALAGAVDGITERHASLNILPEHYPIVGECLLAAIAEVLGDAVTPEVADAWGEAYGFLADILIGVEKAKYAKTAEKAGGWNGYKEFKVAKKVKESASVTSFYFEAADGTPVISYDAGQYISIKLEIPGEGNIVRNYSLSDWGGESLRISVKKDGMFSTHLHNEIKEGDTVKLNAPYGVFKLDSNSRPIVLVSGGVGLTPMLSMLHKLSKTNSSRSVSFLHGTQNQSELAFENEIKELTQKSNFSVKTFFTEDNKRIGLEQLQEACDGVKETDFYICGPATMMKALYKSLKDWGVAEENIHYEYFGPSDTISE</sequence>
<protein>
    <recommendedName>
        <fullName evidence="3">nitric oxide dioxygenase</fullName>
        <ecNumber evidence="3">1.14.12.17</ecNumber>
    </recommendedName>
</protein>
<evidence type="ECO:0000256" key="1">
    <source>
        <dbReference type="ARBA" id="ARBA00001970"/>
    </source>
</evidence>
<proteinExistence type="inferred from homology"/>
<keyword evidence="9" id="KW-0520">NAD</keyword>
<evidence type="ECO:0000256" key="6">
    <source>
        <dbReference type="ARBA" id="ARBA00022723"/>
    </source>
</evidence>
<dbReference type="RefSeq" id="WP_274153258.1">
    <property type="nucleotide sequence ID" value="NZ_CP117812.1"/>
</dbReference>
<keyword evidence="7" id="KW-0521">NADP</keyword>
<evidence type="ECO:0000256" key="7">
    <source>
        <dbReference type="ARBA" id="ARBA00022857"/>
    </source>
</evidence>
<dbReference type="PANTHER" id="PTHR43396:SF3">
    <property type="entry name" value="FLAVOHEMOPROTEIN"/>
    <property type="match status" value="1"/>
</dbReference>
<dbReference type="CDD" id="cd08922">
    <property type="entry name" value="FHb-globin"/>
    <property type="match status" value="1"/>
</dbReference>
<dbReference type="Gene3D" id="2.40.30.10">
    <property type="entry name" value="Translation factors"/>
    <property type="match status" value="1"/>
</dbReference>
<dbReference type="InterPro" id="IPR000971">
    <property type="entry name" value="Globin"/>
</dbReference>
<comment type="similarity">
    <text evidence="12">Belongs to the globin family.</text>
</comment>
<evidence type="ECO:0000256" key="8">
    <source>
        <dbReference type="ARBA" id="ARBA00023004"/>
    </source>
</evidence>
<dbReference type="Pfam" id="PF00042">
    <property type="entry name" value="Globin"/>
    <property type="match status" value="1"/>
</dbReference>
<dbReference type="SUPFAM" id="SSF63380">
    <property type="entry name" value="Riboflavin synthase domain-like"/>
    <property type="match status" value="1"/>
</dbReference>
<comment type="catalytic activity">
    <reaction evidence="11">
        <text>2 nitric oxide + NADPH + 2 O2 = 2 nitrate + NADP(+) + H(+)</text>
        <dbReference type="Rhea" id="RHEA:19465"/>
        <dbReference type="ChEBI" id="CHEBI:15378"/>
        <dbReference type="ChEBI" id="CHEBI:15379"/>
        <dbReference type="ChEBI" id="CHEBI:16480"/>
        <dbReference type="ChEBI" id="CHEBI:17632"/>
        <dbReference type="ChEBI" id="CHEBI:57783"/>
        <dbReference type="ChEBI" id="CHEBI:58349"/>
        <dbReference type="EC" id="1.14.12.17"/>
    </reaction>
</comment>
<dbReference type="InterPro" id="IPR017938">
    <property type="entry name" value="Riboflavin_synthase-like_b-brl"/>
</dbReference>
<feature type="domain" description="FAD-binding FR-type" evidence="14">
    <location>
        <begin position="153"/>
        <end position="254"/>
    </location>
</feature>
<dbReference type="InterPro" id="IPR009050">
    <property type="entry name" value="Globin-like_sf"/>
</dbReference>
<dbReference type="PRINTS" id="PR00409">
    <property type="entry name" value="PHDIOXRDTASE"/>
</dbReference>
<dbReference type="CDD" id="cd06184">
    <property type="entry name" value="flavohem_like_fad_nad_binding"/>
    <property type="match status" value="1"/>
</dbReference>
<dbReference type="InterPro" id="IPR012292">
    <property type="entry name" value="Globin/Proto"/>
</dbReference>
<evidence type="ECO:0000256" key="4">
    <source>
        <dbReference type="ARBA" id="ARBA00022617"/>
    </source>
</evidence>
<name>A0ABY7VYN5_9BACT</name>
<feature type="domain" description="Globin" evidence="13">
    <location>
        <begin position="2"/>
        <end position="139"/>
    </location>
</feature>
<dbReference type="EMBL" id="CP117812">
    <property type="protein sequence ID" value="WDE98384.1"/>
    <property type="molecule type" value="Genomic_DNA"/>
</dbReference>
<comment type="similarity">
    <text evidence="2">In the C-terminal section; belongs to the flavoprotein pyridine nucleotide cytochrome reductase family.</text>
</comment>
<dbReference type="Gene3D" id="3.40.50.80">
    <property type="entry name" value="Nucleotide-binding domain of ferredoxin-NADP reductase (FNR) module"/>
    <property type="match status" value="1"/>
</dbReference>
<evidence type="ECO:0000256" key="12">
    <source>
        <dbReference type="RuleBase" id="RU000356"/>
    </source>
</evidence>
<dbReference type="SUPFAM" id="SSF52343">
    <property type="entry name" value="Ferredoxin reductase-like, C-terminal NADP-linked domain"/>
    <property type="match status" value="1"/>
</dbReference>
<dbReference type="Pfam" id="PF00970">
    <property type="entry name" value="FAD_binding_6"/>
    <property type="match status" value="1"/>
</dbReference>
<evidence type="ECO:0000256" key="11">
    <source>
        <dbReference type="ARBA" id="ARBA00049433"/>
    </source>
</evidence>
<keyword evidence="8" id="KW-0408">Iron</keyword>
<keyword evidence="16" id="KW-1185">Reference proteome</keyword>